<dbReference type="EMBL" id="AOJL01000060">
    <property type="protein sequence ID" value="ELZ44009.1"/>
    <property type="molecule type" value="Genomic_DNA"/>
</dbReference>
<dbReference type="RefSeq" id="WP_006114391.1">
    <property type="nucleotide sequence ID" value="NZ_AOJL01000060.1"/>
</dbReference>
<protein>
    <submittedName>
        <fullName evidence="2">Uncharacterized protein</fullName>
    </submittedName>
</protein>
<evidence type="ECO:0000313" key="3">
    <source>
        <dbReference type="Proteomes" id="UP000011509"/>
    </source>
</evidence>
<evidence type="ECO:0000313" key="2">
    <source>
        <dbReference type="EMBL" id="ELZ44009.1"/>
    </source>
</evidence>
<organism evidence="2 3">
    <name type="scientific">Halorubrum coriense DSM 10284</name>
    <dbReference type="NCBI Taxonomy" id="1227466"/>
    <lineage>
        <taxon>Archaea</taxon>
        <taxon>Methanobacteriati</taxon>
        <taxon>Methanobacteriota</taxon>
        <taxon>Stenosarchaea group</taxon>
        <taxon>Halobacteria</taxon>
        <taxon>Halobacteriales</taxon>
        <taxon>Haloferacaceae</taxon>
        <taxon>Halorubrum</taxon>
    </lineage>
</organism>
<evidence type="ECO:0000256" key="1">
    <source>
        <dbReference type="SAM" id="Phobius"/>
    </source>
</evidence>
<comment type="caution">
    <text evidence="2">The sequence shown here is derived from an EMBL/GenBank/DDBJ whole genome shotgun (WGS) entry which is preliminary data.</text>
</comment>
<accession>M0EC92</accession>
<reference evidence="2 3" key="1">
    <citation type="journal article" date="2014" name="PLoS Genet.">
        <title>Phylogenetically driven sequencing of extremely halophilic archaea reveals strategies for static and dynamic osmo-response.</title>
        <authorList>
            <person name="Becker E.A."/>
            <person name="Seitzer P.M."/>
            <person name="Tritt A."/>
            <person name="Larsen D."/>
            <person name="Krusor M."/>
            <person name="Yao A.I."/>
            <person name="Wu D."/>
            <person name="Madern D."/>
            <person name="Eisen J.A."/>
            <person name="Darling A.E."/>
            <person name="Facciotti M.T."/>
        </authorList>
    </citation>
    <scope>NUCLEOTIDE SEQUENCE [LARGE SCALE GENOMIC DNA]</scope>
    <source>
        <strain evidence="2 3">DSM 10284</strain>
    </source>
</reference>
<dbReference type="PATRIC" id="fig|1227466.3.peg.2840"/>
<sequence length="170" mass="18477">MDFTTDAHVDEYVVDADRTATFSGSDGELSYTLPSEETVSIPTGDAVSVEFERNTAFRRHTFLGLFFALLALVLTVGTIASVSLGRVETRTGMALAAFLALFAVGGWNETYNLLSRSNREVIDVYIATEERTHVLCGALGEAEFVDACAELVDSDVPTTNRNPKLEAELE</sequence>
<proteinExistence type="predicted"/>
<feature type="transmembrane region" description="Helical" evidence="1">
    <location>
        <begin position="90"/>
        <end position="107"/>
    </location>
</feature>
<keyword evidence="1" id="KW-1133">Transmembrane helix</keyword>
<dbReference type="Proteomes" id="UP000011509">
    <property type="component" value="Unassembled WGS sequence"/>
</dbReference>
<keyword evidence="1" id="KW-0472">Membrane</keyword>
<dbReference type="OrthoDB" id="326607at2157"/>
<keyword evidence="1" id="KW-0812">Transmembrane</keyword>
<dbReference type="AlphaFoldDB" id="M0EC92"/>
<feature type="transmembrane region" description="Helical" evidence="1">
    <location>
        <begin position="62"/>
        <end position="84"/>
    </location>
</feature>
<gene>
    <name evidence="2" type="ORF">C464_14280</name>
</gene>
<name>M0EC92_9EURY</name>
<keyword evidence="3" id="KW-1185">Reference proteome</keyword>